<keyword evidence="1" id="KW-0472">Membrane</keyword>
<evidence type="ECO:0000256" key="1">
    <source>
        <dbReference type="SAM" id="Phobius"/>
    </source>
</evidence>
<protein>
    <submittedName>
        <fullName evidence="2">Uncharacterized protein</fullName>
    </submittedName>
</protein>
<keyword evidence="1" id="KW-1133">Transmembrane helix</keyword>
<keyword evidence="1" id="KW-0812">Transmembrane</keyword>
<dbReference type="Proteomes" id="UP000192902">
    <property type="component" value="Chromosome"/>
</dbReference>
<accession>A0A1W6BV15</accession>
<proteinExistence type="predicted"/>
<dbReference type="STRING" id="1121267.CCUN_0241"/>
<feature type="transmembrane region" description="Helical" evidence="1">
    <location>
        <begin position="33"/>
        <end position="51"/>
    </location>
</feature>
<dbReference type="EMBL" id="CP020867">
    <property type="protein sequence ID" value="ARJ55897.1"/>
    <property type="molecule type" value="Genomic_DNA"/>
</dbReference>
<evidence type="ECO:0000313" key="3">
    <source>
        <dbReference type="Proteomes" id="UP000192902"/>
    </source>
</evidence>
<gene>
    <name evidence="2" type="ORF">CCUN_0241</name>
</gene>
<dbReference type="RefSeq" id="WP_157258326.1">
    <property type="nucleotide sequence ID" value="NZ_CP020867.1"/>
</dbReference>
<organism evidence="2 3">
    <name type="scientific">Campylobacter cuniculorum DSM 23162 = LMG 24588</name>
    <dbReference type="NCBI Taxonomy" id="1121267"/>
    <lineage>
        <taxon>Bacteria</taxon>
        <taxon>Pseudomonadati</taxon>
        <taxon>Campylobacterota</taxon>
        <taxon>Epsilonproteobacteria</taxon>
        <taxon>Campylobacterales</taxon>
        <taxon>Campylobacteraceae</taxon>
        <taxon>Campylobacter</taxon>
    </lineage>
</organism>
<reference evidence="2 3" key="1">
    <citation type="submission" date="2017-04" db="EMBL/GenBank/DDBJ databases">
        <title>Complete genome sequence of the Campylobacter cuniculorum type strain LMG24588.</title>
        <authorList>
            <person name="Miller W.G."/>
            <person name="Yee E."/>
            <person name="Revez J."/>
            <person name="Bono J.L."/>
            <person name="Rossi M."/>
        </authorList>
    </citation>
    <scope>NUCLEOTIDE SEQUENCE [LARGE SCALE GENOMIC DNA]</scope>
    <source>
        <strain evidence="2 3">LMG 24588</strain>
    </source>
</reference>
<evidence type="ECO:0000313" key="2">
    <source>
        <dbReference type="EMBL" id="ARJ55897.1"/>
    </source>
</evidence>
<sequence length="54" mass="5768">MKTMILFLALGVNLALAAFELTSEDLSLGFLKAALAVALFSGFIAIIKILLKNK</sequence>
<dbReference type="KEGG" id="ccun:CCUN_0241"/>
<name>A0A1W6BV15_9BACT</name>
<dbReference type="AlphaFoldDB" id="A0A1W6BV15"/>